<organism evidence="1 2">
    <name type="scientific">Glarea lozoyensis (strain ATCC 74030 / MF5533)</name>
    <dbReference type="NCBI Taxonomy" id="1104152"/>
    <lineage>
        <taxon>Eukaryota</taxon>
        <taxon>Fungi</taxon>
        <taxon>Dikarya</taxon>
        <taxon>Ascomycota</taxon>
        <taxon>Pezizomycotina</taxon>
        <taxon>Leotiomycetes</taxon>
        <taxon>Helotiales</taxon>
        <taxon>Helotiaceae</taxon>
        <taxon>Glarea</taxon>
    </lineage>
</organism>
<dbReference type="OrthoDB" id="341259at2759"/>
<gene>
    <name evidence="1" type="ORF">M7I_4862</name>
</gene>
<reference evidence="1 2" key="1">
    <citation type="journal article" date="2012" name="Eukaryot. Cell">
        <title>Genome sequence of the fungus Glarea lozoyensis: the first genome sequence of a species from the Helotiaceae family.</title>
        <authorList>
            <person name="Youssar L."/>
            <person name="Gruening B.A."/>
            <person name="Erxleben A."/>
            <person name="Guenther S."/>
            <person name="Huettel W."/>
        </authorList>
    </citation>
    <scope>NUCLEOTIDE SEQUENCE [LARGE SCALE GENOMIC DNA]</scope>
    <source>
        <strain evidence="2">ATCC 74030 / MF5533</strain>
    </source>
</reference>
<evidence type="ECO:0000313" key="2">
    <source>
        <dbReference type="Proteomes" id="UP000005446"/>
    </source>
</evidence>
<dbReference type="AlphaFoldDB" id="H0EQB4"/>
<dbReference type="Proteomes" id="UP000005446">
    <property type="component" value="Unassembled WGS sequence"/>
</dbReference>
<accession>H0EQB4</accession>
<evidence type="ECO:0000313" key="1">
    <source>
        <dbReference type="EMBL" id="EHK99296.1"/>
    </source>
</evidence>
<sequence length="104" mass="11738">MYEVLYGDGPEAIMTKARGNKMKGENPKFRWYHLPANNIEWVEALVTRIFAENGSGKVLDEELKSNLGLNSSIFTLRDFWRIPKHVSDSTSCEISCSATTKIPS</sequence>
<name>H0EQB4_GLAL7</name>
<dbReference type="HOGENOM" id="CLU_2250434_0_0_1"/>
<protein>
    <submittedName>
        <fullName evidence="1">Uncharacterized protein</fullName>
    </submittedName>
</protein>
<proteinExistence type="predicted"/>
<dbReference type="InParanoid" id="H0EQB4"/>
<comment type="caution">
    <text evidence="1">The sequence shown here is derived from an EMBL/GenBank/DDBJ whole genome shotgun (WGS) entry which is preliminary data.</text>
</comment>
<dbReference type="EMBL" id="AGUE01000122">
    <property type="protein sequence ID" value="EHK99296.1"/>
    <property type="molecule type" value="Genomic_DNA"/>
</dbReference>
<keyword evidence="2" id="KW-1185">Reference proteome</keyword>